<evidence type="ECO:0000313" key="9">
    <source>
        <dbReference type="EMBL" id="GGK16529.1"/>
    </source>
</evidence>
<proteinExistence type="inferred from homology"/>
<dbReference type="SUPFAM" id="SSF88946">
    <property type="entry name" value="Sigma2 domain of RNA polymerase sigma factors"/>
    <property type="match status" value="1"/>
</dbReference>
<name>A0ABQ2EMP6_9DEIO</name>
<comment type="caution">
    <text evidence="9">The sequence shown here is derived from an EMBL/GenBank/DDBJ whole genome shotgun (WGS) entry which is preliminary data.</text>
</comment>
<feature type="compositionally biased region" description="Low complexity" evidence="6">
    <location>
        <begin position="136"/>
        <end position="150"/>
    </location>
</feature>
<dbReference type="Pfam" id="PF04542">
    <property type="entry name" value="Sigma70_r2"/>
    <property type="match status" value="1"/>
</dbReference>
<dbReference type="Pfam" id="PF04545">
    <property type="entry name" value="Sigma70_r4"/>
    <property type="match status" value="1"/>
</dbReference>
<evidence type="ECO:0000313" key="10">
    <source>
        <dbReference type="Proteomes" id="UP000647587"/>
    </source>
</evidence>
<dbReference type="InterPro" id="IPR013325">
    <property type="entry name" value="RNA_pol_sigma_r2"/>
</dbReference>
<accession>A0ABQ2EMP6</accession>
<reference evidence="10" key="1">
    <citation type="journal article" date="2019" name="Int. J. Syst. Evol. Microbiol.">
        <title>The Global Catalogue of Microorganisms (GCM) 10K type strain sequencing project: providing services to taxonomists for standard genome sequencing and annotation.</title>
        <authorList>
            <consortium name="The Broad Institute Genomics Platform"/>
            <consortium name="The Broad Institute Genome Sequencing Center for Infectious Disease"/>
            <person name="Wu L."/>
            <person name="Ma J."/>
        </authorList>
    </citation>
    <scope>NUCLEOTIDE SEQUENCE [LARGE SCALE GENOMIC DNA]</scope>
    <source>
        <strain evidence="10">JCM 30331</strain>
    </source>
</reference>
<dbReference type="InterPro" id="IPR036388">
    <property type="entry name" value="WH-like_DNA-bd_sf"/>
</dbReference>
<evidence type="ECO:0000256" key="3">
    <source>
        <dbReference type="ARBA" id="ARBA00023082"/>
    </source>
</evidence>
<evidence type="ECO:0000256" key="1">
    <source>
        <dbReference type="ARBA" id="ARBA00010641"/>
    </source>
</evidence>
<gene>
    <name evidence="9" type="ORF">GCM10008955_07410</name>
</gene>
<protein>
    <submittedName>
        <fullName evidence="9">RNA polymerase sigma E protein</fullName>
    </submittedName>
</protein>
<comment type="similarity">
    <text evidence="1">Belongs to the sigma-70 factor family. ECF subfamily.</text>
</comment>
<dbReference type="PANTHER" id="PTHR43133">
    <property type="entry name" value="RNA POLYMERASE ECF-TYPE SIGMA FACTO"/>
    <property type="match status" value="1"/>
</dbReference>
<sequence length="213" mass="23725">MTVPRFLGQAAGLRNTNPSSAAWQTDPMRPPGGQSIEAAHDHLIAQLQYGEESALKALYDDLSGVTYRVCLRMLGTPADAEEVLQDTFLRLEVQAQRYDPTRGTVRTFVLTIAQHLCLERLRSRRSRPQRQEDPSRGPVPDLAAPAPAGDPLDAVVIRDALDRLSTTDRELLEAMFFDGYTHAEITARTGLPLGTVKSRLRRALLKLRQRMLP</sequence>
<dbReference type="PANTHER" id="PTHR43133:SF62">
    <property type="entry name" value="RNA POLYMERASE SIGMA FACTOR SIGZ"/>
    <property type="match status" value="1"/>
</dbReference>
<dbReference type="Gene3D" id="1.10.10.10">
    <property type="entry name" value="Winged helix-like DNA-binding domain superfamily/Winged helix DNA-binding domain"/>
    <property type="match status" value="1"/>
</dbReference>
<keyword evidence="3" id="KW-0731">Sigma factor</keyword>
<dbReference type="InterPro" id="IPR039425">
    <property type="entry name" value="RNA_pol_sigma-70-like"/>
</dbReference>
<evidence type="ECO:0000256" key="2">
    <source>
        <dbReference type="ARBA" id="ARBA00023015"/>
    </source>
</evidence>
<keyword evidence="2" id="KW-0805">Transcription regulation</keyword>
<evidence type="ECO:0000256" key="5">
    <source>
        <dbReference type="ARBA" id="ARBA00023163"/>
    </source>
</evidence>
<keyword evidence="4" id="KW-0238">DNA-binding</keyword>
<evidence type="ECO:0000256" key="4">
    <source>
        <dbReference type="ARBA" id="ARBA00023125"/>
    </source>
</evidence>
<keyword evidence="10" id="KW-1185">Reference proteome</keyword>
<dbReference type="InterPro" id="IPR013324">
    <property type="entry name" value="RNA_pol_sigma_r3/r4-like"/>
</dbReference>
<feature type="domain" description="RNA polymerase sigma-70 region 2" evidence="7">
    <location>
        <begin position="59"/>
        <end position="126"/>
    </location>
</feature>
<keyword evidence="5" id="KW-0804">Transcription</keyword>
<evidence type="ECO:0000259" key="8">
    <source>
        <dbReference type="Pfam" id="PF04545"/>
    </source>
</evidence>
<evidence type="ECO:0000256" key="6">
    <source>
        <dbReference type="SAM" id="MobiDB-lite"/>
    </source>
</evidence>
<dbReference type="NCBIfam" id="TIGR02937">
    <property type="entry name" value="sigma70-ECF"/>
    <property type="match status" value="1"/>
</dbReference>
<dbReference type="InterPro" id="IPR007630">
    <property type="entry name" value="RNA_pol_sigma70_r4"/>
</dbReference>
<dbReference type="EMBL" id="BMPP01000002">
    <property type="protein sequence ID" value="GGK16529.1"/>
    <property type="molecule type" value="Genomic_DNA"/>
</dbReference>
<organism evidence="9 10">
    <name type="scientific">Deinococcus malanensis</name>
    <dbReference type="NCBI Taxonomy" id="1706855"/>
    <lineage>
        <taxon>Bacteria</taxon>
        <taxon>Thermotogati</taxon>
        <taxon>Deinococcota</taxon>
        <taxon>Deinococci</taxon>
        <taxon>Deinococcales</taxon>
        <taxon>Deinococcaceae</taxon>
        <taxon>Deinococcus</taxon>
    </lineage>
</organism>
<dbReference type="SUPFAM" id="SSF88659">
    <property type="entry name" value="Sigma3 and sigma4 domains of RNA polymerase sigma factors"/>
    <property type="match status" value="1"/>
</dbReference>
<evidence type="ECO:0000259" key="7">
    <source>
        <dbReference type="Pfam" id="PF04542"/>
    </source>
</evidence>
<dbReference type="InterPro" id="IPR014284">
    <property type="entry name" value="RNA_pol_sigma-70_dom"/>
</dbReference>
<dbReference type="Gene3D" id="1.10.1740.10">
    <property type="match status" value="1"/>
</dbReference>
<dbReference type="InterPro" id="IPR007627">
    <property type="entry name" value="RNA_pol_sigma70_r2"/>
</dbReference>
<feature type="domain" description="RNA polymerase sigma-70 region 4" evidence="8">
    <location>
        <begin position="160"/>
        <end position="209"/>
    </location>
</feature>
<dbReference type="Proteomes" id="UP000647587">
    <property type="component" value="Unassembled WGS sequence"/>
</dbReference>
<feature type="region of interest" description="Disordered" evidence="6">
    <location>
        <begin position="123"/>
        <end position="150"/>
    </location>
</feature>